<dbReference type="PANTHER" id="PTHR20883">
    <property type="entry name" value="PHYTANOYL-COA DIOXYGENASE DOMAIN CONTAINING 1"/>
    <property type="match status" value="1"/>
</dbReference>
<gene>
    <name evidence="1" type="ORF">DL346_08350</name>
</gene>
<evidence type="ECO:0000313" key="2">
    <source>
        <dbReference type="Proteomes" id="UP000249260"/>
    </source>
</evidence>
<dbReference type="GO" id="GO:0005506">
    <property type="term" value="F:iron ion binding"/>
    <property type="evidence" value="ECO:0007669"/>
    <property type="project" value="UniProtKB-ARBA"/>
</dbReference>
<dbReference type="AlphaFoldDB" id="A0A328UAS4"/>
<keyword evidence="2" id="KW-1185">Reference proteome</keyword>
<dbReference type="PANTHER" id="PTHR20883:SF48">
    <property type="entry name" value="ECTOINE DIOXYGENASE"/>
    <property type="match status" value="1"/>
</dbReference>
<name>A0A328UAS4_9BACL</name>
<dbReference type="RefSeq" id="WP_112881544.1">
    <property type="nucleotide sequence ID" value="NZ_QLUW01000001.1"/>
</dbReference>
<organism evidence="1 2">
    <name type="scientific">Paenibacillus montanisoli</name>
    <dbReference type="NCBI Taxonomy" id="2081970"/>
    <lineage>
        <taxon>Bacteria</taxon>
        <taxon>Bacillati</taxon>
        <taxon>Bacillota</taxon>
        <taxon>Bacilli</taxon>
        <taxon>Bacillales</taxon>
        <taxon>Paenibacillaceae</taxon>
        <taxon>Paenibacillus</taxon>
    </lineage>
</organism>
<reference evidence="1 2" key="1">
    <citation type="submission" date="2018-06" db="EMBL/GenBank/DDBJ databases">
        <title>Paenibacillus montanisoli sp. nov., isolated from mountain area soil.</title>
        <authorList>
            <person name="Wu M."/>
        </authorList>
    </citation>
    <scope>NUCLEOTIDE SEQUENCE [LARGE SCALE GENOMIC DNA]</scope>
    <source>
        <strain evidence="1 2">RA17</strain>
    </source>
</reference>
<dbReference type="OrthoDB" id="9791262at2"/>
<dbReference type="Proteomes" id="UP000249260">
    <property type="component" value="Unassembled WGS sequence"/>
</dbReference>
<dbReference type="InterPro" id="IPR008775">
    <property type="entry name" value="Phytyl_CoA_dOase-like"/>
</dbReference>
<dbReference type="Pfam" id="PF05721">
    <property type="entry name" value="PhyH"/>
    <property type="match status" value="1"/>
</dbReference>
<evidence type="ECO:0008006" key="3">
    <source>
        <dbReference type="Google" id="ProtNLM"/>
    </source>
</evidence>
<sequence>MLAGTIDFAKHLEQFKRDGFTILPQLFDRGQIDEWKETYQQVREEVYGDREQGTYVITDMVERRPRTMLAMTAHPDILDFLELVMGPFVQIGDANLNGFHPQPKETSAGRVSGWHRDMYGFAPNGMDYQIPRQALALTYLENMTEETGPLRVIPGSHRNEIYIDPEDQFKPHPDEVLLSLKAGDVIIFSGILHSGTPNTSNVNRILMGGMYTYSWYRPTCNFNGPNIQRLIQKAAELKDRRILRLLGVNGQIEKSRANSGFTLPNEAKWKEWIEEDKAYLNGPLDWWKEPIGG</sequence>
<dbReference type="EMBL" id="QLUW01000001">
    <property type="protein sequence ID" value="RAP78421.1"/>
    <property type="molecule type" value="Genomic_DNA"/>
</dbReference>
<proteinExistence type="predicted"/>
<dbReference type="GO" id="GO:0016706">
    <property type="term" value="F:2-oxoglutarate-dependent dioxygenase activity"/>
    <property type="evidence" value="ECO:0007669"/>
    <property type="project" value="UniProtKB-ARBA"/>
</dbReference>
<comment type="caution">
    <text evidence="1">The sequence shown here is derived from an EMBL/GenBank/DDBJ whole genome shotgun (WGS) entry which is preliminary data.</text>
</comment>
<dbReference type="Gene3D" id="2.60.120.620">
    <property type="entry name" value="q2cbj1_9rhob like domain"/>
    <property type="match status" value="1"/>
</dbReference>
<protein>
    <recommendedName>
        <fullName evidence="3">Phytanoyl-CoA dioxygenase family protein</fullName>
    </recommendedName>
</protein>
<evidence type="ECO:0000313" key="1">
    <source>
        <dbReference type="EMBL" id="RAP78421.1"/>
    </source>
</evidence>
<dbReference type="SUPFAM" id="SSF51197">
    <property type="entry name" value="Clavaminate synthase-like"/>
    <property type="match status" value="1"/>
</dbReference>
<accession>A0A328UAS4</accession>